<keyword evidence="2 5" id="KW-0812">Transmembrane</keyword>
<accession>A0A553HWG7</accession>
<keyword evidence="4 5" id="KW-0472">Membrane</keyword>
<dbReference type="Pfam" id="PF01284">
    <property type="entry name" value="MARVEL"/>
    <property type="match status" value="1"/>
</dbReference>
<dbReference type="InterPro" id="IPR008253">
    <property type="entry name" value="Marvel"/>
</dbReference>
<proteinExistence type="predicted"/>
<organism evidence="7 8">
    <name type="scientific">Xylaria flabelliformis</name>
    <dbReference type="NCBI Taxonomy" id="2512241"/>
    <lineage>
        <taxon>Eukaryota</taxon>
        <taxon>Fungi</taxon>
        <taxon>Dikarya</taxon>
        <taxon>Ascomycota</taxon>
        <taxon>Pezizomycotina</taxon>
        <taxon>Sordariomycetes</taxon>
        <taxon>Xylariomycetidae</taxon>
        <taxon>Xylariales</taxon>
        <taxon>Xylariaceae</taxon>
        <taxon>Xylaria</taxon>
    </lineage>
</organism>
<dbReference type="AlphaFoldDB" id="A0A553HWG7"/>
<dbReference type="GO" id="GO:0070941">
    <property type="term" value="P:eisosome assembly"/>
    <property type="evidence" value="ECO:0007669"/>
    <property type="project" value="TreeGrafter"/>
</dbReference>
<dbReference type="Proteomes" id="UP000319160">
    <property type="component" value="Unassembled WGS sequence"/>
</dbReference>
<evidence type="ECO:0000259" key="6">
    <source>
        <dbReference type="Pfam" id="PF01284"/>
    </source>
</evidence>
<gene>
    <name evidence="7" type="ORF">FHL15_006914</name>
</gene>
<evidence type="ECO:0000256" key="4">
    <source>
        <dbReference type="ARBA" id="ARBA00023136"/>
    </source>
</evidence>
<feature type="transmembrane region" description="Helical" evidence="5">
    <location>
        <begin position="152"/>
        <end position="171"/>
    </location>
</feature>
<sequence>MLSVIGIALRTVLLLIASVVLGLSITLARHQVTGEVPPQTAFGTFAGAAGFFASVIGMAALWFDSINGKGLMGLDAVVSFLHLAAAVSLTVALQTVSSCTAMDPESQYDRYYNKILNGGCDHTNQGSICYGVDSYGEDLTPGRCETAQADYVFEYIGFIFGVAMVCLGYVFNRRGRGGTTDINMI</sequence>
<keyword evidence="8" id="KW-1185">Reference proteome</keyword>
<keyword evidence="3 5" id="KW-1133">Transmembrane helix</keyword>
<feature type="domain" description="MARVEL" evidence="6">
    <location>
        <begin position="7"/>
        <end position="166"/>
    </location>
</feature>
<reference evidence="8" key="1">
    <citation type="submission" date="2019-06" db="EMBL/GenBank/DDBJ databases">
        <title>Draft genome sequence of the griseofulvin-producing fungus Xylaria cubensis strain G536.</title>
        <authorList>
            <person name="Mead M.E."/>
            <person name="Raja H.A."/>
            <person name="Steenwyk J.L."/>
            <person name="Knowles S.L."/>
            <person name="Oberlies N.H."/>
            <person name="Rokas A."/>
        </authorList>
    </citation>
    <scope>NUCLEOTIDE SEQUENCE [LARGE SCALE GENOMIC DNA]</scope>
    <source>
        <strain evidence="8">G536</strain>
    </source>
</reference>
<dbReference type="GO" id="GO:0005886">
    <property type="term" value="C:plasma membrane"/>
    <property type="evidence" value="ECO:0007669"/>
    <property type="project" value="TreeGrafter"/>
</dbReference>
<evidence type="ECO:0000256" key="1">
    <source>
        <dbReference type="ARBA" id="ARBA00004141"/>
    </source>
</evidence>
<feature type="transmembrane region" description="Helical" evidence="5">
    <location>
        <begin position="7"/>
        <end position="28"/>
    </location>
</feature>
<comment type="subcellular location">
    <subcellularLocation>
        <location evidence="1">Membrane</location>
        <topology evidence="1">Multi-pass membrane protein</topology>
    </subcellularLocation>
</comment>
<dbReference type="PANTHER" id="PTHR28165:SF2">
    <property type="entry name" value="MARVEL DOMAIN-CONTAINING PROTEIN"/>
    <property type="match status" value="1"/>
</dbReference>
<feature type="transmembrane region" description="Helical" evidence="5">
    <location>
        <begin position="70"/>
        <end position="93"/>
    </location>
</feature>
<evidence type="ECO:0000313" key="7">
    <source>
        <dbReference type="EMBL" id="TRX92299.1"/>
    </source>
</evidence>
<dbReference type="GO" id="GO:0072659">
    <property type="term" value="P:protein localization to plasma membrane"/>
    <property type="evidence" value="ECO:0007669"/>
    <property type="project" value="TreeGrafter"/>
</dbReference>
<dbReference type="InterPro" id="IPR052649">
    <property type="entry name" value="NCE102-like"/>
</dbReference>
<evidence type="ECO:0000256" key="5">
    <source>
        <dbReference type="SAM" id="Phobius"/>
    </source>
</evidence>
<dbReference type="STRING" id="2512241.A0A553HWG7"/>
<evidence type="ECO:0000256" key="3">
    <source>
        <dbReference type="ARBA" id="ARBA00022989"/>
    </source>
</evidence>
<name>A0A553HWG7_9PEZI</name>
<comment type="caution">
    <text evidence="7">The sequence shown here is derived from an EMBL/GenBank/DDBJ whole genome shotgun (WGS) entry which is preliminary data.</text>
</comment>
<dbReference type="EMBL" id="VFLP01000038">
    <property type="protein sequence ID" value="TRX92299.1"/>
    <property type="molecule type" value="Genomic_DNA"/>
</dbReference>
<feature type="transmembrane region" description="Helical" evidence="5">
    <location>
        <begin position="40"/>
        <end position="63"/>
    </location>
</feature>
<dbReference type="PANTHER" id="PTHR28165">
    <property type="entry name" value="NON-CLASSICAL EXPORT PROTEIN 2-RELATED"/>
    <property type="match status" value="1"/>
</dbReference>
<evidence type="ECO:0000313" key="8">
    <source>
        <dbReference type="Proteomes" id="UP000319160"/>
    </source>
</evidence>
<dbReference type="OrthoDB" id="2017497at2759"/>
<evidence type="ECO:0000256" key="2">
    <source>
        <dbReference type="ARBA" id="ARBA00022692"/>
    </source>
</evidence>
<dbReference type="GO" id="GO:0032126">
    <property type="term" value="C:eisosome"/>
    <property type="evidence" value="ECO:0007669"/>
    <property type="project" value="TreeGrafter"/>
</dbReference>
<protein>
    <recommendedName>
        <fullName evidence="6">MARVEL domain-containing protein</fullName>
    </recommendedName>
</protein>